<accession>A0A1A9W7U2</accession>
<keyword evidence="3" id="KW-1185">Reference proteome</keyword>
<dbReference type="AlphaFoldDB" id="A0A1A9W7U2"/>
<dbReference type="VEuPathDB" id="VectorBase:GBRI009305"/>
<evidence type="ECO:0000313" key="2">
    <source>
        <dbReference type="EnsemblMetazoa" id="GBRI009305-PA"/>
    </source>
</evidence>
<feature type="region of interest" description="Disordered" evidence="1">
    <location>
        <begin position="382"/>
        <end position="411"/>
    </location>
</feature>
<dbReference type="EnsemblMetazoa" id="GBRI009305-RA">
    <property type="protein sequence ID" value="GBRI009305-PA"/>
    <property type="gene ID" value="GBRI009305"/>
</dbReference>
<proteinExistence type="predicted"/>
<reference evidence="2" key="2">
    <citation type="submission" date="2020-05" db="UniProtKB">
        <authorList>
            <consortium name="EnsemblMetazoa"/>
        </authorList>
    </citation>
    <scope>IDENTIFICATION</scope>
    <source>
        <strain evidence="2">IAEA</strain>
    </source>
</reference>
<dbReference type="PROSITE" id="PS51257">
    <property type="entry name" value="PROKAR_LIPOPROTEIN"/>
    <property type="match status" value="1"/>
</dbReference>
<reference evidence="3" key="1">
    <citation type="submission" date="2014-03" db="EMBL/GenBank/DDBJ databases">
        <authorList>
            <person name="Aksoy S."/>
            <person name="Warren W."/>
            <person name="Wilson R.K."/>
        </authorList>
    </citation>
    <scope>NUCLEOTIDE SEQUENCE [LARGE SCALE GENOMIC DNA]</scope>
    <source>
        <strain evidence="3">IAEA</strain>
    </source>
</reference>
<dbReference type="Proteomes" id="UP000091820">
    <property type="component" value="Unassembled WGS sequence"/>
</dbReference>
<protein>
    <submittedName>
        <fullName evidence="2">Uncharacterized protein</fullName>
    </submittedName>
</protein>
<feature type="compositionally biased region" description="Basic residues" evidence="1">
    <location>
        <begin position="390"/>
        <end position="411"/>
    </location>
</feature>
<evidence type="ECO:0000313" key="3">
    <source>
        <dbReference type="Proteomes" id="UP000091820"/>
    </source>
</evidence>
<sequence length="411" mass="45595">MRSNDAFKSAVTVYISLILWGPIISAAALSCSSCKRYGHLNLYGRQNRKEPPYDTMSSKSNLKPDIVNLLSNPDEWDAMNSLRIRSRRTLSLPPTSSNAAGLHYFTATSRLRDQPSSSVKQNFSADIEKKVTHVSTTFHEARKATNTQEDTEDINHSRIRKRRLAVEIYDGEISQDNVKRRQLMNDSCGPANKLSRNSLNRHQFNSSIYGSTSALSNRRLLDCSSPFYKGKTTYGGEAAYQNDCSSLVAPAVPIAPSLVLLDSSLSNLSSPNNSLSANGHVGDNLTTSSTTKHIFHLNNDSRTPLDEANKMPNTALNTKKPSFVFRAPTTHNSSGLFFSGSEATNTVKPAFDFGVTAAQQPAFNFSTSSQAALKIPFKFNAVSSPSSKRQANRKRRLPERRMRQRKEKKNY</sequence>
<name>A0A1A9W7U2_9MUSC</name>
<dbReference type="STRING" id="37001.A0A1A9W7U2"/>
<evidence type="ECO:0000256" key="1">
    <source>
        <dbReference type="SAM" id="MobiDB-lite"/>
    </source>
</evidence>
<organism evidence="2 3">
    <name type="scientific">Glossina brevipalpis</name>
    <dbReference type="NCBI Taxonomy" id="37001"/>
    <lineage>
        <taxon>Eukaryota</taxon>
        <taxon>Metazoa</taxon>
        <taxon>Ecdysozoa</taxon>
        <taxon>Arthropoda</taxon>
        <taxon>Hexapoda</taxon>
        <taxon>Insecta</taxon>
        <taxon>Pterygota</taxon>
        <taxon>Neoptera</taxon>
        <taxon>Endopterygota</taxon>
        <taxon>Diptera</taxon>
        <taxon>Brachycera</taxon>
        <taxon>Muscomorpha</taxon>
        <taxon>Hippoboscoidea</taxon>
        <taxon>Glossinidae</taxon>
        <taxon>Glossina</taxon>
    </lineage>
</organism>